<dbReference type="OMA" id="HIIFFES"/>
<dbReference type="InterPro" id="IPR041036">
    <property type="entry name" value="GH5_C"/>
</dbReference>
<name>A0A0L0HTF9_SPIPD</name>
<dbReference type="GO" id="GO:1901136">
    <property type="term" value="P:carbohydrate derivative catabolic process"/>
    <property type="evidence" value="ECO:0007669"/>
    <property type="project" value="UniProtKB-ARBA"/>
</dbReference>
<dbReference type="STRING" id="645134.A0A0L0HTF9"/>
<dbReference type="OrthoDB" id="1887033at2759"/>
<evidence type="ECO:0000259" key="7">
    <source>
        <dbReference type="Pfam" id="PF18564"/>
    </source>
</evidence>
<evidence type="ECO:0000313" key="9">
    <source>
        <dbReference type="Proteomes" id="UP000053201"/>
    </source>
</evidence>
<keyword evidence="9" id="KW-1185">Reference proteome</keyword>
<sequence>MRFSITVALAVLLGVTAIDIPPQSVPTRIVSTKGPLFVDELGRSRIFHGTNVVYKGAPWHPDISPEALPRWSFNQDDIDILASHGVTAIRLGIMWPGVEPVRGQYNYTYLEVMKTIVQRCSDAGIYVLLDFHQDGLSEKFCGEGVPLWAAQPAHSPLNLLGFPVPIEARPYKLQENGVPTPEDCGKHYYDKLQFSYAAGTAYQRLYDNYDGLRDSFANYWKLVAQTFLPFKNILGYDLINEPWAGNVVSNPGLLVPGVADRMNLQNFYDVIATAIRSVDPNAMIFFESVTWDNFVVGFTHAPGGTQYASKSVLSFHHYQPPQLFNLNATFVERSLDMLRLQSGGMLTEFEMGWKNGGNIEYIRDVSRLADKYFFSYTGWEYTDYIPITGTNNGIRDPETGLVRPDMAEVYSRTYATAIAGIPLSMSFDDKTGLFTLTFVSDGTIHPTEIRVNSPRHYPSGYSAAVQSASAGFRVLQPNEGAKDGFIHVVREQPGRPGAKVTVTVSRT</sequence>
<dbReference type="GO" id="GO:0000272">
    <property type="term" value="P:polysaccharide catabolic process"/>
    <property type="evidence" value="ECO:0007669"/>
    <property type="project" value="InterPro"/>
</dbReference>
<dbReference type="Gene3D" id="3.20.20.80">
    <property type="entry name" value="Glycosidases"/>
    <property type="match status" value="1"/>
</dbReference>
<feature type="signal peptide" evidence="5">
    <location>
        <begin position="1"/>
        <end position="17"/>
    </location>
</feature>
<dbReference type="GO" id="GO:0016042">
    <property type="term" value="P:lipid catabolic process"/>
    <property type="evidence" value="ECO:0007669"/>
    <property type="project" value="UniProtKB-ARBA"/>
</dbReference>
<dbReference type="SUPFAM" id="SSF51445">
    <property type="entry name" value="(Trans)glycosidases"/>
    <property type="match status" value="1"/>
</dbReference>
<gene>
    <name evidence="8" type="ORF">SPPG_01613</name>
</gene>
<dbReference type="InterPro" id="IPR001547">
    <property type="entry name" value="Glyco_hydro_5"/>
</dbReference>
<dbReference type="Pfam" id="PF18564">
    <property type="entry name" value="Glyco_hydro_5_C"/>
    <property type="match status" value="1"/>
</dbReference>
<feature type="domain" description="Glycoside hydrolase family 5" evidence="6">
    <location>
        <begin position="74"/>
        <end position="383"/>
    </location>
</feature>
<dbReference type="InParanoid" id="A0A0L0HTF9"/>
<dbReference type="EMBL" id="KQ257451">
    <property type="protein sequence ID" value="KND04180.1"/>
    <property type="molecule type" value="Genomic_DNA"/>
</dbReference>
<dbReference type="PANTHER" id="PTHR31308">
    <property type="match status" value="1"/>
</dbReference>
<dbReference type="GeneID" id="27685265"/>
<proteinExistence type="inferred from homology"/>
<feature type="domain" description="Glycoside hydrolase family 5 C-terminal" evidence="7">
    <location>
        <begin position="412"/>
        <end position="504"/>
    </location>
</feature>
<dbReference type="AlphaFoldDB" id="A0A0L0HTF9"/>
<accession>A0A0L0HTF9</accession>
<evidence type="ECO:0000313" key="8">
    <source>
        <dbReference type="EMBL" id="KND04180.1"/>
    </source>
</evidence>
<dbReference type="RefSeq" id="XP_016612219.1">
    <property type="nucleotide sequence ID" value="XM_016749932.1"/>
</dbReference>
<dbReference type="PANTHER" id="PTHR31308:SF3">
    <property type="entry name" value="ENDOGLYCOCERAMIDASE"/>
    <property type="match status" value="1"/>
</dbReference>
<dbReference type="InterPro" id="IPR052066">
    <property type="entry name" value="Glycosphingolipid_Hydrolases"/>
</dbReference>
<dbReference type="InterPro" id="IPR013780">
    <property type="entry name" value="Glyco_hydro_b"/>
</dbReference>
<protein>
    <recommendedName>
        <fullName evidence="10">Glycoside hydrolase family 5 domain-containing protein</fullName>
    </recommendedName>
</protein>
<keyword evidence="2 4" id="KW-0378">Hydrolase</keyword>
<evidence type="ECO:0000256" key="5">
    <source>
        <dbReference type="SAM" id="SignalP"/>
    </source>
</evidence>
<dbReference type="VEuPathDB" id="FungiDB:SPPG_01613"/>
<evidence type="ECO:0000259" key="6">
    <source>
        <dbReference type="Pfam" id="PF00150"/>
    </source>
</evidence>
<evidence type="ECO:0000256" key="1">
    <source>
        <dbReference type="ARBA" id="ARBA00005641"/>
    </source>
</evidence>
<organism evidence="8 9">
    <name type="scientific">Spizellomyces punctatus (strain DAOM BR117)</name>
    <dbReference type="NCBI Taxonomy" id="645134"/>
    <lineage>
        <taxon>Eukaryota</taxon>
        <taxon>Fungi</taxon>
        <taxon>Fungi incertae sedis</taxon>
        <taxon>Chytridiomycota</taxon>
        <taxon>Chytridiomycota incertae sedis</taxon>
        <taxon>Chytridiomycetes</taxon>
        <taxon>Spizellomycetales</taxon>
        <taxon>Spizellomycetaceae</taxon>
        <taxon>Spizellomyces</taxon>
    </lineage>
</organism>
<evidence type="ECO:0000256" key="3">
    <source>
        <dbReference type="ARBA" id="ARBA00023295"/>
    </source>
</evidence>
<feature type="chain" id="PRO_5005540281" description="Glycoside hydrolase family 5 domain-containing protein" evidence="5">
    <location>
        <begin position="18"/>
        <end position="507"/>
    </location>
</feature>
<dbReference type="GO" id="GO:0004553">
    <property type="term" value="F:hydrolase activity, hydrolyzing O-glycosyl compounds"/>
    <property type="evidence" value="ECO:0007669"/>
    <property type="project" value="InterPro"/>
</dbReference>
<dbReference type="Gene3D" id="2.60.40.1180">
    <property type="entry name" value="Golgi alpha-mannosidase II"/>
    <property type="match status" value="1"/>
</dbReference>
<dbReference type="eggNOG" id="ENOG502RS4Q">
    <property type="taxonomic scope" value="Eukaryota"/>
</dbReference>
<evidence type="ECO:0008006" key="10">
    <source>
        <dbReference type="Google" id="ProtNLM"/>
    </source>
</evidence>
<keyword evidence="3 4" id="KW-0326">Glycosidase</keyword>
<dbReference type="Pfam" id="PF00150">
    <property type="entry name" value="Cellulase"/>
    <property type="match status" value="1"/>
</dbReference>
<dbReference type="InterPro" id="IPR017853">
    <property type="entry name" value="GH"/>
</dbReference>
<reference evidence="8 9" key="1">
    <citation type="submission" date="2009-08" db="EMBL/GenBank/DDBJ databases">
        <title>The Genome Sequence of Spizellomyces punctatus strain DAOM BR117.</title>
        <authorList>
            <consortium name="The Broad Institute Genome Sequencing Platform"/>
            <person name="Russ C."/>
            <person name="Cuomo C."/>
            <person name="Shea T."/>
            <person name="Young S.K."/>
            <person name="Zeng Q."/>
            <person name="Koehrsen M."/>
            <person name="Haas B."/>
            <person name="Borodovsky M."/>
            <person name="Guigo R."/>
            <person name="Alvarado L."/>
            <person name="Berlin A."/>
            <person name="Bochicchio J."/>
            <person name="Borenstein D."/>
            <person name="Chapman S."/>
            <person name="Chen Z."/>
            <person name="Engels R."/>
            <person name="Freedman E."/>
            <person name="Gellesch M."/>
            <person name="Goldberg J."/>
            <person name="Griggs A."/>
            <person name="Gujja S."/>
            <person name="Heiman D."/>
            <person name="Hepburn T."/>
            <person name="Howarth C."/>
            <person name="Jen D."/>
            <person name="Larson L."/>
            <person name="Lewis B."/>
            <person name="Mehta T."/>
            <person name="Park D."/>
            <person name="Pearson M."/>
            <person name="Roberts A."/>
            <person name="Saif S."/>
            <person name="Shenoy N."/>
            <person name="Sisk P."/>
            <person name="Stolte C."/>
            <person name="Sykes S."/>
            <person name="Thomson T."/>
            <person name="Walk T."/>
            <person name="White J."/>
            <person name="Yandava C."/>
            <person name="Burger G."/>
            <person name="Gray M.W."/>
            <person name="Holland P.W.H."/>
            <person name="King N."/>
            <person name="Lang F.B.F."/>
            <person name="Roger A.J."/>
            <person name="Ruiz-Trillo I."/>
            <person name="Lander E."/>
            <person name="Nusbaum C."/>
        </authorList>
    </citation>
    <scope>NUCLEOTIDE SEQUENCE [LARGE SCALE GENOMIC DNA]</scope>
    <source>
        <strain evidence="8 9">DAOM BR117</strain>
    </source>
</reference>
<keyword evidence="5" id="KW-0732">Signal</keyword>
<evidence type="ECO:0000256" key="2">
    <source>
        <dbReference type="ARBA" id="ARBA00022801"/>
    </source>
</evidence>
<dbReference type="Proteomes" id="UP000053201">
    <property type="component" value="Unassembled WGS sequence"/>
</dbReference>
<evidence type="ECO:0000256" key="4">
    <source>
        <dbReference type="RuleBase" id="RU361153"/>
    </source>
</evidence>
<comment type="similarity">
    <text evidence="1 4">Belongs to the glycosyl hydrolase 5 (cellulase A) family.</text>
</comment>